<dbReference type="EMBL" id="SZOD01001465">
    <property type="protein sequence ID" value="TKI76191.1"/>
    <property type="molecule type" value="Genomic_DNA"/>
</dbReference>
<dbReference type="AlphaFoldDB" id="A0A4U2ZQX2"/>
<sequence length="44" mass="5540">MKNHIKVNGKILQTNKKWSHLKQRQRQHISNWLRREYTQFVKTH</sequence>
<gene>
    <name evidence="1" type="ORF">FC701_35425</name>
</gene>
<proteinExistence type="predicted"/>
<dbReference type="Proteomes" id="UP000305524">
    <property type="component" value="Unassembled WGS sequence"/>
</dbReference>
<reference evidence="1 2" key="1">
    <citation type="journal article" date="2019" name="Environ. Microbiol.">
        <title>An active ?-lactamase is a part of an orchestrated cell wall stress resistance network of Bacillus subtilis and related rhizosphere species.</title>
        <authorList>
            <person name="Bucher T."/>
            <person name="Keren-Paz A."/>
            <person name="Hausser J."/>
            <person name="Olender T."/>
            <person name="Cytryn E."/>
            <person name="Kolodkin-Gal I."/>
        </authorList>
    </citation>
    <scope>NUCLEOTIDE SEQUENCE [LARGE SCALE GENOMIC DNA]</scope>
    <source>
        <strain evidence="1 2">I186</strain>
    </source>
</reference>
<name>A0A4U2ZQX2_BACMY</name>
<organism evidence="1 2">
    <name type="scientific">Bacillus mycoides</name>
    <dbReference type="NCBI Taxonomy" id="1405"/>
    <lineage>
        <taxon>Bacteria</taxon>
        <taxon>Bacillati</taxon>
        <taxon>Bacillota</taxon>
        <taxon>Bacilli</taxon>
        <taxon>Bacillales</taxon>
        <taxon>Bacillaceae</taxon>
        <taxon>Bacillus</taxon>
        <taxon>Bacillus cereus group</taxon>
    </lineage>
</organism>
<evidence type="ECO:0000313" key="1">
    <source>
        <dbReference type="EMBL" id="TKI76191.1"/>
    </source>
</evidence>
<accession>A0A4U2ZQX2</accession>
<comment type="caution">
    <text evidence="1">The sequence shown here is derived from an EMBL/GenBank/DDBJ whole genome shotgun (WGS) entry which is preliminary data.</text>
</comment>
<protein>
    <submittedName>
        <fullName evidence="1">Transposase</fullName>
    </submittedName>
</protein>
<feature type="non-terminal residue" evidence="1">
    <location>
        <position position="44"/>
    </location>
</feature>
<evidence type="ECO:0000313" key="2">
    <source>
        <dbReference type="Proteomes" id="UP000305524"/>
    </source>
</evidence>